<proteinExistence type="predicted"/>
<comment type="caution">
    <text evidence="1">The sequence shown here is derived from an EMBL/GenBank/DDBJ whole genome shotgun (WGS) entry which is preliminary data.</text>
</comment>
<accession>A0ACC1ABW3</accession>
<evidence type="ECO:0000313" key="2">
    <source>
        <dbReference type="Proteomes" id="UP001164250"/>
    </source>
</evidence>
<dbReference type="Proteomes" id="UP001164250">
    <property type="component" value="Chromosome 11"/>
</dbReference>
<protein>
    <submittedName>
        <fullName evidence="1">Uncharacterized protein</fullName>
    </submittedName>
</protein>
<name>A0ACC1ABW3_9ROSI</name>
<sequence>MFNPHKMTQRVSMNRQGARISYMDALILKEIL</sequence>
<organism evidence="1 2">
    <name type="scientific">Pistacia atlantica</name>
    <dbReference type="NCBI Taxonomy" id="434234"/>
    <lineage>
        <taxon>Eukaryota</taxon>
        <taxon>Viridiplantae</taxon>
        <taxon>Streptophyta</taxon>
        <taxon>Embryophyta</taxon>
        <taxon>Tracheophyta</taxon>
        <taxon>Spermatophyta</taxon>
        <taxon>Magnoliopsida</taxon>
        <taxon>eudicotyledons</taxon>
        <taxon>Gunneridae</taxon>
        <taxon>Pentapetalae</taxon>
        <taxon>rosids</taxon>
        <taxon>malvids</taxon>
        <taxon>Sapindales</taxon>
        <taxon>Anacardiaceae</taxon>
        <taxon>Pistacia</taxon>
    </lineage>
</organism>
<evidence type="ECO:0000313" key="1">
    <source>
        <dbReference type="EMBL" id="KAJ0084282.1"/>
    </source>
</evidence>
<dbReference type="EMBL" id="CM047907">
    <property type="protein sequence ID" value="KAJ0084282.1"/>
    <property type="molecule type" value="Genomic_DNA"/>
</dbReference>
<keyword evidence="2" id="KW-1185">Reference proteome</keyword>
<reference evidence="2" key="1">
    <citation type="journal article" date="2023" name="G3 (Bethesda)">
        <title>Genome assembly and association tests identify interacting loci associated with vigor, precocity, and sex in interspecific pistachio rootstocks.</title>
        <authorList>
            <person name="Palmer W."/>
            <person name="Jacygrad E."/>
            <person name="Sagayaradj S."/>
            <person name="Cavanaugh K."/>
            <person name="Han R."/>
            <person name="Bertier L."/>
            <person name="Beede B."/>
            <person name="Kafkas S."/>
            <person name="Golino D."/>
            <person name="Preece J."/>
            <person name="Michelmore R."/>
        </authorList>
    </citation>
    <scope>NUCLEOTIDE SEQUENCE [LARGE SCALE GENOMIC DNA]</scope>
</reference>
<gene>
    <name evidence="1" type="ORF">Patl1_30126</name>
</gene>